<comment type="similarity">
    <text evidence="7">Belongs to the class V-like SAM-binding methyltransferase superfamily. SETD3 actin-histidine methyltransferase family.</text>
</comment>
<dbReference type="SUPFAM" id="SSF82199">
    <property type="entry name" value="SET domain"/>
    <property type="match status" value="1"/>
</dbReference>
<accession>A0AAE1Z8C1</accession>
<dbReference type="Gene3D" id="3.90.1420.10">
    <property type="entry name" value="Rubisco LSMT, substrate-binding domain"/>
    <property type="match status" value="1"/>
</dbReference>
<keyword evidence="4 7" id="KW-0808">Transferase</keyword>
<protein>
    <recommendedName>
        <fullName evidence="7">protein-histidine N-methyltransferase</fullName>
        <ecNumber evidence="7">2.1.1.85</ecNumber>
    </recommendedName>
</protein>
<dbReference type="InterPro" id="IPR036464">
    <property type="entry name" value="Rubisco_LSMT_subst-bd_sf"/>
</dbReference>
<evidence type="ECO:0000256" key="5">
    <source>
        <dbReference type="ARBA" id="ARBA00022691"/>
    </source>
</evidence>
<dbReference type="PROSITE" id="PS51565">
    <property type="entry name" value="SAM_MT85_SETD3"/>
    <property type="match status" value="1"/>
</dbReference>
<organism evidence="10 11">
    <name type="scientific">Schistosoma mekongi</name>
    <name type="common">Parasitic worm</name>
    <dbReference type="NCBI Taxonomy" id="38744"/>
    <lineage>
        <taxon>Eukaryota</taxon>
        <taxon>Metazoa</taxon>
        <taxon>Spiralia</taxon>
        <taxon>Lophotrochozoa</taxon>
        <taxon>Platyhelminthes</taxon>
        <taxon>Trematoda</taxon>
        <taxon>Digenea</taxon>
        <taxon>Strigeidida</taxon>
        <taxon>Schistosomatoidea</taxon>
        <taxon>Schistosomatidae</taxon>
        <taxon>Schistosoma</taxon>
    </lineage>
</organism>
<evidence type="ECO:0000256" key="7">
    <source>
        <dbReference type="PROSITE-ProRule" id="PRU00898"/>
    </source>
</evidence>
<evidence type="ECO:0000256" key="2">
    <source>
        <dbReference type="ARBA" id="ARBA00022490"/>
    </source>
</evidence>
<gene>
    <name evidence="10" type="ORF">MN116_007024</name>
</gene>
<keyword evidence="11" id="KW-1185">Reference proteome</keyword>
<proteinExistence type="inferred from homology"/>
<comment type="catalytic activity">
    <reaction evidence="7">
        <text>L-histidyl-[protein] + S-adenosyl-L-methionine = N(tele)-methyl-L-histidyl-[protein] + S-adenosyl-L-homocysteine + H(+)</text>
        <dbReference type="Rhea" id="RHEA:19369"/>
        <dbReference type="Rhea" id="RHEA-COMP:9745"/>
        <dbReference type="Rhea" id="RHEA-COMP:11600"/>
        <dbReference type="ChEBI" id="CHEBI:15378"/>
        <dbReference type="ChEBI" id="CHEBI:16367"/>
        <dbReference type="ChEBI" id="CHEBI:29979"/>
        <dbReference type="ChEBI" id="CHEBI:57856"/>
        <dbReference type="ChEBI" id="CHEBI:59789"/>
        <dbReference type="EC" id="2.1.1.85"/>
    </reaction>
</comment>
<evidence type="ECO:0000256" key="3">
    <source>
        <dbReference type="ARBA" id="ARBA00022603"/>
    </source>
</evidence>
<dbReference type="GO" id="GO:0016279">
    <property type="term" value="F:protein-lysine N-methyltransferase activity"/>
    <property type="evidence" value="ECO:0007669"/>
    <property type="project" value="TreeGrafter"/>
</dbReference>
<reference evidence="10" key="1">
    <citation type="submission" date="2022-04" db="EMBL/GenBank/DDBJ databases">
        <authorList>
            <person name="Xu L."/>
            <person name="Lv Z."/>
        </authorList>
    </citation>
    <scope>NUCLEOTIDE SEQUENCE</scope>
    <source>
        <strain evidence="10">LV_2022a</strain>
    </source>
</reference>
<dbReference type="EMBL" id="JALJAT010000005">
    <property type="protein sequence ID" value="KAK4469476.1"/>
    <property type="molecule type" value="Genomic_DNA"/>
</dbReference>
<dbReference type="GO" id="GO:0003779">
    <property type="term" value="F:actin binding"/>
    <property type="evidence" value="ECO:0007669"/>
    <property type="project" value="UniProtKB-KW"/>
</dbReference>
<dbReference type="InterPro" id="IPR044428">
    <property type="entry name" value="SETD3_SET"/>
</dbReference>
<comment type="caution">
    <text evidence="10">The sequence shown here is derived from an EMBL/GenBank/DDBJ whole genome shotgun (WGS) entry which is preliminary data.</text>
</comment>
<dbReference type="InterPro" id="IPR001214">
    <property type="entry name" value="SET_dom"/>
</dbReference>
<dbReference type="CDD" id="cd19176">
    <property type="entry name" value="SET_SETD3"/>
    <property type="match status" value="1"/>
</dbReference>
<dbReference type="GO" id="GO:0018064">
    <property type="term" value="F:protein-L-histidine N-tele-methyltransferase activity"/>
    <property type="evidence" value="ECO:0007669"/>
    <property type="project" value="UniProtKB-EC"/>
</dbReference>
<dbReference type="PANTHER" id="PTHR13271:SF47">
    <property type="entry name" value="ACTIN-HISTIDINE N-METHYLTRANSFERASE"/>
    <property type="match status" value="1"/>
</dbReference>
<dbReference type="SUPFAM" id="SSF81822">
    <property type="entry name" value="RuBisCo LSMT C-terminal, substrate-binding domain"/>
    <property type="match status" value="1"/>
</dbReference>
<keyword evidence="5 7" id="KW-0949">S-adenosyl-L-methionine</keyword>
<name>A0AAE1Z8C1_SCHME</name>
<dbReference type="Pfam" id="PF09273">
    <property type="entry name" value="Rubis-subs-bind"/>
    <property type="match status" value="1"/>
</dbReference>
<keyword evidence="3 7" id="KW-0489">Methyltransferase</keyword>
<sequence length="493" mass="57127">MLETDKPGVSFCQVRDKTAALASRLMERCLNSTITLNNAIDVFEMLQALTSEIISVQTGYSYVCKLIKSRENRKKALESFLYSDKYVIHWFEEYGFGLRALVPIEEDYKLIRLPRRSMFCLENSSTILKEFIAQDTLASNMENIALCLCLLGELYRGDESAWQDYIKTLPSDYSTFLYMNAADIRLVKGSPIIEKIASNFLLICRHYAYFCCRFLKNPKVLNIPNFIFCFDDYKWAVSTVMSRSNYIPHLNGRDKIMCLIPVWDMMNHKSSHVTTHYDLEVDELIFSTMEAYKPGDQIFMDYGKRSNEDFFMFSGFVPKVNPDNKLTITLGISSSDSLASTRKQLLQTLNLNVPLKCDLRGNIGSMTEFFIFSRVFSMDKDELNKYLLDVELNCEMVKSRLSNFKFQKEIVSESKAFSFMVNRLKLLIAAYRTVLSEDNPQWNQLTSIQQNCERLKYYEIVILRSSIKHIQSIMDTSCEDINDELLVTSKENL</sequence>
<evidence type="ECO:0000256" key="4">
    <source>
        <dbReference type="ARBA" id="ARBA00022679"/>
    </source>
</evidence>
<dbReference type="GO" id="GO:0032259">
    <property type="term" value="P:methylation"/>
    <property type="evidence" value="ECO:0007669"/>
    <property type="project" value="UniProtKB-KW"/>
</dbReference>
<evidence type="ECO:0000256" key="6">
    <source>
        <dbReference type="ARBA" id="ARBA00023203"/>
    </source>
</evidence>
<keyword evidence="6" id="KW-0009">Actin-binding</keyword>
<evidence type="ECO:0000256" key="1">
    <source>
        <dbReference type="ARBA" id="ARBA00004496"/>
    </source>
</evidence>
<keyword evidence="2" id="KW-0963">Cytoplasm</keyword>
<evidence type="ECO:0000313" key="11">
    <source>
        <dbReference type="Proteomes" id="UP001292079"/>
    </source>
</evidence>
<comment type="subcellular location">
    <subcellularLocation>
        <location evidence="1">Cytoplasm</location>
    </subcellularLocation>
</comment>
<dbReference type="InterPro" id="IPR050600">
    <property type="entry name" value="SETD3_SETD6_MTase"/>
</dbReference>
<feature type="domain" description="Rubisco LSMT substrate-binding" evidence="9">
    <location>
        <begin position="334"/>
        <end position="459"/>
    </location>
</feature>
<dbReference type="Proteomes" id="UP001292079">
    <property type="component" value="Unassembled WGS sequence"/>
</dbReference>
<dbReference type="Gene3D" id="3.90.1410.10">
    <property type="entry name" value="set domain protein methyltransferase, domain 1"/>
    <property type="match status" value="1"/>
</dbReference>
<reference evidence="10" key="2">
    <citation type="journal article" date="2023" name="Infect Dis Poverty">
        <title>Chromosome-scale genome of the human blood fluke Schistosoma mekongi and its implications for public health.</title>
        <authorList>
            <person name="Zhou M."/>
            <person name="Xu L."/>
            <person name="Xu D."/>
            <person name="Chen W."/>
            <person name="Khan J."/>
            <person name="Hu Y."/>
            <person name="Huang H."/>
            <person name="Wei H."/>
            <person name="Zhang Y."/>
            <person name="Chusongsang P."/>
            <person name="Tanasarnprasert K."/>
            <person name="Hu X."/>
            <person name="Limpanont Y."/>
            <person name="Lv Z."/>
        </authorList>
    </citation>
    <scope>NUCLEOTIDE SEQUENCE</scope>
    <source>
        <strain evidence="10">LV_2022a</strain>
    </source>
</reference>
<dbReference type="GO" id="GO:0005737">
    <property type="term" value="C:cytoplasm"/>
    <property type="evidence" value="ECO:0007669"/>
    <property type="project" value="UniProtKB-SubCell"/>
</dbReference>
<dbReference type="InterPro" id="IPR046341">
    <property type="entry name" value="SET_dom_sf"/>
</dbReference>
<dbReference type="InterPro" id="IPR025785">
    <property type="entry name" value="SETD3"/>
</dbReference>
<evidence type="ECO:0000259" key="8">
    <source>
        <dbReference type="Pfam" id="PF00856"/>
    </source>
</evidence>
<evidence type="ECO:0000259" key="9">
    <source>
        <dbReference type="Pfam" id="PF09273"/>
    </source>
</evidence>
<evidence type="ECO:0000313" key="10">
    <source>
        <dbReference type="EMBL" id="KAK4469476.1"/>
    </source>
</evidence>
<dbReference type="InterPro" id="IPR015353">
    <property type="entry name" value="Rubisco_LSMT_subst-bd"/>
</dbReference>
<feature type="domain" description="SET" evidence="8">
    <location>
        <begin position="95"/>
        <end position="303"/>
    </location>
</feature>
<dbReference type="AlphaFoldDB" id="A0AAE1Z8C1"/>
<dbReference type="PANTHER" id="PTHR13271">
    <property type="entry name" value="UNCHARACTERIZED PUTATIVE METHYLTRANSFERASE"/>
    <property type="match status" value="1"/>
</dbReference>
<dbReference type="Pfam" id="PF00856">
    <property type="entry name" value="SET"/>
    <property type="match status" value="1"/>
</dbReference>
<dbReference type="EC" id="2.1.1.85" evidence="7"/>